<keyword evidence="5" id="KW-1185">Reference proteome</keyword>
<feature type="signal peptide" evidence="3">
    <location>
        <begin position="1"/>
        <end position="20"/>
    </location>
</feature>
<reference evidence="4" key="2">
    <citation type="submission" date="2018-05" db="EMBL/GenBank/DDBJ databases">
        <title>OmerRS3 (Oryza meridionalis Reference Sequence Version 3).</title>
        <authorList>
            <person name="Zhang J."/>
            <person name="Kudrna D."/>
            <person name="Lee S."/>
            <person name="Talag J."/>
            <person name="Welchert J."/>
            <person name="Wing R.A."/>
        </authorList>
    </citation>
    <scope>NUCLEOTIDE SEQUENCE [LARGE SCALE GENOMIC DNA]</scope>
    <source>
        <strain evidence="4">cv. OR44</strain>
    </source>
</reference>
<proteinExistence type="predicted"/>
<feature type="coiled-coil region" evidence="1">
    <location>
        <begin position="197"/>
        <end position="224"/>
    </location>
</feature>
<accession>A0A0E0CE95</accession>
<feature type="compositionally biased region" description="Low complexity" evidence="2">
    <location>
        <begin position="62"/>
        <end position="77"/>
    </location>
</feature>
<evidence type="ECO:0000256" key="3">
    <source>
        <dbReference type="SAM" id="SignalP"/>
    </source>
</evidence>
<reference evidence="4" key="1">
    <citation type="submission" date="2015-04" db="UniProtKB">
        <authorList>
            <consortium name="EnsemblPlants"/>
        </authorList>
    </citation>
    <scope>IDENTIFICATION</scope>
</reference>
<dbReference type="HOGENOM" id="CLU_964366_0_0_1"/>
<dbReference type="AlphaFoldDB" id="A0A0E0CE95"/>
<keyword evidence="3" id="KW-0732">Signal</keyword>
<feature type="compositionally biased region" description="Basic and acidic residues" evidence="2">
    <location>
        <begin position="78"/>
        <end position="87"/>
    </location>
</feature>
<evidence type="ECO:0000313" key="4">
    <source>
        <dbReference type="EnsemblPlants" id="OMERI02G01440.1"/>
    </source>
</evidence>
<dbReference type="Proteomes" id="UP000008021">
    <property type="component" value="Chromosome 2"/>
</dbReference>
<feature type="region of interest" description="Disordered" evidence="2">
    <location>
        <begin position="49"/>
        <end position="109"/>
    </location>
</feature>
<evidence type="ECO:0000256" key="1">
    <source>
        <dbReference type="SAM" id="Coils"/>
    </source>
</evidence>
<evidence type="ECO:0000256" key="2">
    <source>
        <dbReference type="SAM" id="MobiDB-lite"/>
    </source>
</evidence>
<feature type="chain" id="PRO_5002355790" evidence="3">
    <location>
        <begin position="21"/>
        <end position="289"/>
    </location>
</feature>
<evidence type="ECO:0000313" key="5">
    <source>
        <dbReference type="Proteomes" id="UP000008021"/>
    </source>
</evidence>
<feature type="region of interest" description="Disordered" evidence="2">
    <location>
        <begin position="224"/>
        <end position="268"/>
    </location>
</feature>
<protein>
    <submittedName>
        <fullName evidence="4">Uncharacterized protein</fullName>
    </submittedName>
</protein>
<organism evidence="4">
    <name type="scientific">Oryza meridionalis</name>
    <dbReference type="NCBI Taxonomy" id="40149"/>
    <lineage>
        <taxon>Eukaryota</taxon>
        <taxon>Viridiplantae</taxon>
        <taxon>Streptophyta</taxon>
        <taxon>Embryophyta</taxon>
        <taxon>Tracheophyta</taxon>
        <taxon>Spermatophyta</taxon>
        <taxon>Magnoliopsida</taxon>
        <taxon>Liliopsida</taxon>
        <taxon>Poales</taxon>
        <taxon>Poaceae</taxon>
        <taxon>BOP clade</taxon>
        <taxon>Oryzoideae</taxon>
        <taxon>Oryzeae</taxon>
        <taxon>Oryzinae</taxon>
        <taxon>Oryza</taxon>
    </lineage>
</organism>
<keyword evidence="1" id="KW-0175">Coiled coil</keyword>
<dbReference type="EnsemblPlants" id="OMERI02G01440.1">
    <property type="protein sequence ID" value="OMERI02G01440.1"/>
    <property type="gene ID" value="OMERI02G01440"/>
</dbReference>
<name>A0A0E0CE95_9ORYZ</name>
<dbReference type="Gramene" id="OMERI02G01440.1">
    <property type="protein sequence ID" value="OMERI02G01440.1"/>
    <property type="gene ID" value="OMERI02G01440"/>
</dbReference>
<feature type="compositionally biased region" description="Basic and acidic residues" evidence="2">
    <location>
        <begin position="49"/>
        <end position="61"/>
    </location>
</feature>
<sequence>MVWAPHFSIFFLSLLFSIDCLKWARRQRRERWPVAQWGWRERRLRDNELGRRDGSGRRGGEEAVSVTVSSAAESSSAWRERGEEWHPAHRRGGGPDSCARAREREGTSTAGRIGAHPFFKRCSIATRLSRSASVSTPPLATMEPVVSVSRVRRRSPSWFTVDDGVAEEPLLLLGAPASDAVDDDDDNDQTRAALLRVEELEHLLGDVARRLSRLNAKHDRLEGKIAASSRGRRAVVSPARAATGRRGSPASPSPSFTGSCHRRRRTRWGREWPPLQLVVGEGAAAAAGE</sequence>